<feature type="compositionally biased region" description="Basic and acidic residues" evidence="1">
    <location>
        <begin position="9"/>
        <end position="19"/>
    </location>
</feature>
<dbReference type="Proteomes" id="UP000887013">
    <property type="component" value="Unassembled WGS sequence"/>
</dbReference>
<proteinExistence type="predicted"/>
<protein>
    <submittedName>
        <fullName evidence="2">Uncharacterized protein</fullName>
    </submittedName>
</protein>
<comment type="caution">
    <text evidence="2">The sequence shown here is derived from an EMBL/GenBank/DDBJ whole genome shotgun (WGS) entry which is preliminary data.</text>
</comment>
<dbReference type="EMBL" id="BMAW01050396">
    <property type="protein sequence ID" value="GFS75098.1"/>
    <property type="molecule type" value="Genomic_DNA"/>
</dbReference>
<reference evidence="2" key="1">
    <citation type="submission" date="2020-08" db="EMBL/GenBank/DDBJ databases">
        <title>Multicomponent nature underlies the extraordinary mechanical properties of spider dragline silk.</title>
        <authorList>
            <person name="Kono N."/>
            <person name="Nakamura H."/>
            <person name="Mori M."/>
            <person name="Yoshida Y."/>
            <person name="Ohtoshi R."/>
            <person name="Malay A.D."/>
            <person name="Moran D.A.P."/>
            <person name="Tomita M."/>
            <person name="Numata K."/>
            <person name="Arakawa K."/>
        </authorList>
    </citation>
    <scope>NUCLEOTIDE SEQUENCE</scope>
</reference>
<keyword evidence="3" id="KW-1185">Reference proteome</keyword>
<evidence type="ECO:0000313" key="2">
    <source>
        <dbReference type="EMBL" id="GFS75098.1"/>
    </source>
</evidence>
<gene>
    <name evidence="2" type="ORF">NPIL_637211</name>
</gene>
<accession>A0A8X6MS68</accession>
<feature type="region of interest" description="Disordered" evidence="1">
    <location>
        <begin position="1"/>
        <end position="28"/>
    </location>
</feature>
<dbReference type="AlphaFoldDB" id="A0A8X6MS68"/>
<organism evidence="2 3">
    <name type="scientific">Nephila pilipes</name>
    <name type="common">Giant wood spider</name>
    <name type="synonym">Nephila maculata</name>
    <dbReference type="NCBI Taxonomy" id="299642"/>
    <lineage>
        <taxon>Eukaryota</taxon>
        <taxon>Metazoa</taxon>
        <taxon>Ecdysozoa</taxon>
        <taxon>Arthropoda</taxon>
        <taxon>Chelicerata</taxon>
        <taxon>Arachnida</taxon>
        <taxon>Araneae</taxon>
        <taxon>Araneomorphae</taxon>
        <taxon>Entelegynae</taxon>
        <taxon>Araneoidea</taxon>
        <taxon>Nephilidae</taxon>
        <taxon>Nephila</taxon>
    </lineage>
</organism>
<sequence length="91" mass="10192">MNPIGASEHPNRCTDRPQDHLAGNWPQLEMNPCFDSSTCSTESPTDGRTAPIGILTTRPTVRRCGCHRDNKDDQPVHKKAMTRGFARRSLF</sequence>
<evidence type="ECO:0000313" key="3">
    <source>
        <dbReference type="Proteomes" id="UP000887013"/>
    </source>
</evidence>
<name>A0A8X6MS68_NEPPI</name>
<evidence type="ECO:0000256" key="1">
    <source>
        <dbReference type="SAM" id="MobiDB-lite"/>
    </source>
</evidence>